<name>A0ABX2JI50_9SPHN</name>
<dbReference type="Gene3D" id="2.60.40.3650">
    <property type="match status" value="1"/>
</dbReference>
<gene>
    <name evidence="3" type="ORF">HRV97_14180</name>
</gene>
<evidence type="ECO:0000259" key="2">
    <source>
        <dbReference type="Pfam" id="PF17899"/>
    </source>
</evidence>
<dbReference type="Pfam" id="PF17899">
    <property type="entry name" value="Peptidase_M61_N"/>
    <property type="match status" value="1"/>
</dbReference>
<evidence type="ECO:0000313" key="3">
    <source>
        <dbReference type="EMBL" id="NTS66305.1"/>
    </source>
</evidence>
<dbReference type="Gene3D" id="1.10.390.10">
    <property type="entry name" value="Neutral Protease Domain 2"/>
    <property type="match status" value="1"/>
</dbReference>
<evidence type="ECO:0000313" key="4">
    <source>
        <dbReference type="Proteomes" id="UP000621447"/>
    </source>
</evidence>
<dbReference type="Gene3D" id="2.30.42.10">
    <property type="match status" value="1"/>
</dbReference>
<feature type="domain" description="Peptidase M61 N-terminal" evidence="2">
    <location>
        <begin position="6"/>
        <end position="176"/>
    </location>
</feature>
<dbReference type="PIRSF" id="PIRSF016493">
    <property type="entry name" value="Glycyl_aminpptds"/>
    <property type="match status" value="1"/>
</dbReference>
<protein>
    <submittedName>
        <fullName evidence="3">M61 family metallopeptidase</fullName>
    </submittedName>
</protein>
<accession>A0ABX2JI50</accession>
<dbReference type="SUPFAM" id="SSF50156">
    <property type="entry name" value="PDZ domain-like"/>
    <property type="match status" value="1"/>
</dbReference>
<dbReference type="InterPro" id="IPR007963">
    <property type="entry name" value="Peptidase_M61_catalytic"/>
</dbReference>
<comment type="caution">
    <text evidence="3">The sequence shown here is derived from an EMBL/GenBank/DDBJ whole genome shotgun (WGS) entry which is preliminary data.</text>
</comment>
<dbReference type="InterPro" id="IPR027268">
    <property type="entry name" value="Peptidase_M4/M1_CTD_sf"/>
</dbReference>
<dbReference type="EMBL" id="JABULH010000006">
    <property type="protein sequence ID" value="NTS66305.1"/>
    <property type="molecule type" value="Genomic_DNA"/>
</dbReference>
<proteinExistence type="predicted"/>
<dbReference type="Pfam" id="PF05299">
    <property type="entry name" value="Peptidase_M61"/>
    <property type="match status" value="1"/>
</dbReference>
<dbReference type="Proteomes" id="UP000621447">
    <property type="component" value="Unassembled WGS sequence"/>
</dbReference>
<sequence length="594" mass="65923">MLRLWVDARDVARGIYRVREVIPVSGAGRIVLLYPKWLPGFHAPQAPIELFAGLTVAADGHDLTWERHPVTVNAFYVDVPDGAAAIEAEFQFLSPTDPSQGRVIATSEMLALQWNTVVLYPAGHYARQITVEASLRLPEGWQAACVLDRSASDGATLHFAPTPLDVLVDSPVLAGRHFRRIPLDDRGTVHLNLAGDRPDLIDPTEPQIAAHRAVVTQCDRLFGGRHFDRYEMLLAVSDEMTAIGVEHHRSFDAVTGPDYFTGWDEALARRDTVPHEFVHSWNGKHRRGEDSWSPCFELPIRNSLMWVYEGQTQYWSKVLAARSGLWTREQALGSLALTAATFAARPGSRWRPMIDTTRDPIIAARAPLPWTSWQRSEDYYSEGALIWLDVDTRLRALTEDRHSLDDFARAFFGRNDGEWRVTDTYAFDDVADALNAIAAYDWRGFFTNQLEGTFDGTDDDGIRRGGYRLVFRDEPNAYAVSKDAVFGTTTLTFSIGVTVSSDGALSDVLWDSPAFAAGLTTGTRLLAVNGASYTAEILRQAVAASASGAPIELIVQTGKHVRAVSIAYTGGHRHPHLERVEGRRARLDEIYAPL</sequence>
<feature type="domain" description="Peptidase M61 catalytic" evidence="1">
    <location>
        <begin position="270"/>
        <end position="386"/>
    </location>
</feature>
<reference evidence="3 4" key="1">
    <citation type="submission" date="2020-06" db="EMBL/GenBank/DDBJ databases">
        <title>Sphingomonas hominis sp. nov., a member of the Sphingomonas, isolated from the hair of a 22-year-old girl.</title>
        <authorList>
            <person name="Zhang D.-F."/>
            <person name="Cui X.-W."/>
        </authorList>
    </citation>
    <scope>NUCLEOTIDE SEQUENCE [LARGE SCALE GENOMIC DNA]</scope>
    <source>
        <strain evidence="3 4">HHU CXW</strain>
    </source>
</reference>
<dbReference type="InterPro" id="IPR036034">
    <property type="entry name" value="PDZ_sf"/>
</dbReference>
<organism evidence="3 4">
    <name type="scientific">Sphingomonas hominis</name>
    <dbReference type="NCBI Taxonomy" id="2741495"/>
    <lineage>
        <taxon>Bacteria</taxon>
        <taxon>Pseudomonadati</taxon>
        <taxon>Pseudomonadota</taxon>
        <taxon>Alphaproteobacteria</taxon>
        <taxon>Sphingomonadales</taxon>
        <taxon>Sphingomonadaceae</taxon>
        <taxon>Sphingomonas</taxon>
    </lineage>
</organism>
<evidence type="ECO:0000259" key="1">
    <source>
        <dbReference type="Pfam" id="PF05299"/>
    </source>
</evidence>
<dbReference type="InterPro" id="IPR024191">
    <property type="entry name" value="Peptidase_M61"/>
</dbReference>
<keyword evidence="4" id="KW-1185">Reference proteome</keyword>
<dbReference type="InterPro" id="IPR040756">
    <property type="entry name" value="Peptidase_M61_N"/>
</dbReference>